<protein>
    <recommendedName>
        <fullName evidence="3">NADH dehydrogenase [ubiquinone] 1 alpha subcomplex assembly factor 3</fullName>
    </recommendedName>
</protein>
<dbReference type="SUPFAM" id="SSF64076">
    <property type="entry name" value="MTH938-like"/>
    <property type="match status" value="1"/>
</dbReference>
<organism evidence="1 2">
    <name type="scientific">Papiliotrema laurentii</name>
    <name type="common">Cryptococcus laurentii</name>
    <dbReference type="NCBI Taxonomy" id="5418"/>
    <lineage>
        <taxon>Eukaryota</taxon>
        <taxon>Fungi</taxon>
        <taxon>Dikarya</taxon>
        <taxon>Basidiomycota</taxon>
        <taxon>Agaricomycotina</taxon>
        <taxon>Tremellomycetes</taxon>
        <taxon>Tremellales</taxon>
        <taxon>Rhynchogastremaceae</taxon>
        <taxon>Papiliotrema</taxon>
    </lineage>
</organism>
<sequence length="199" mass="21465">MRHTIAGFRLASLTAAKSAQVVPHASRLVRSVPAASRPFSSTARRSSNLTNILAAEDDAVALSISKLTARGFHLTDDLLVPGGLIIVDGKPFLWDVNPPNLKAPTLPEFWKDLDADAFRIFEVVLPRPEILLFGTGPSVVPPPKAIREYISSLGIQLDTMDSRNAASTYNLLQEEGRKVALALCPNTNIDPRTGAARST</sequence>
<name>A0AAD9D229_PAPLA</name>
<keyword evidence="2" id="KW-1185">Reference proteome</keyword>
<dbReference type="GO" id="GO:0032981">
    <property type="term" value="P:mitochondrial respiratory chain complex I assembly"/>
    <property type="evidence" value="ECO:0007669"/>
    <property type="project" value="TreeGrafter"/>
</dbReference>
<evidence type="ECO:0000313" key="2">
    <source>
        <dbReference type="Proteomes" id="UP001182556"/>
    </source>
</evidence>
<dbReference type="Pfam" id="PF04430">
    <property type="entry name" value="DUF498"/>
    <property type="match status" value="1"/>
</dbReference>
<dbReference type="EMBL" id="JAODAN010000006">
    <property type="protein sequence ID" value="KAK1923481.1"/>
    <property type="molecule type" value="Genomic_DNA"/>
</dbReference>
<dbReference type="AlphaFoldDB" id="A0AAD9D229"/>
<dbReference type="InterPro" id="IPR036748">
    <property type="entry name" value="MTH938-like_sf"/>
</dbReference>
<gene>
    <name evidence="1" type="ORF">DB88DRAFT_491386</name>
</gene>
<reference evidence="1" key="1">
    <citation type="submission" date="2023-02" db="EMBL/GenBank/DDBJ databases">
        <title>Identification and recombinant expression of a fungal hydrolase from Papiliotrema laurentii that hydrolyzes apple cutin and clears colloidal polyester polyurethane.</title>
        <authorList>
            <consortium name="DOE Joint Genome Institute"/>
            <person name="Roman V.A."/>
            <person name="Bojanowski C."/>
            <person name="Crable B.R."/>
            <person name="Wagner D.N."/>
            <person name="Hung C.S."/>
            <person name="Nadeau L.J."/>
            <person name="Schratz L."/>
            <person name="Haridas S."/>
            <person name="Pangilinan J."/>
            <person name="Lipzen A."/>
            <person name="Na H."/>
            <person name="Yan M."/>
            <person name="Ng V."/>
            <person name="Grigoriev I.V."/>
            <person name="Spatafora J.W."/>
            <person name="Barlow D."/>
            <person name="Biffinger J."/>
            <person name="Kelley-Loughnane N."/>
            <person name="Varaljay V.A."/>
            <person name="Crookes-Goodson W.J."/>
        </authorList>
    </citation>
    <scope>NUCLEOTIDE SEQUENCE</scope>
    <source>
        <strain evidence="1">5307AH</strain>
    </source>
</reference>
<evidence type="ECO:0008006" key="3">
    <source>
        <dbReference type="Google" id="ProtNLM"/>
    </source>
</evidence>
<dbReference type="GO" id="GO:0005743">
    <property type="term" value="C:mitochondrial inner membrane"/>
    <property type="evidence" value="ECO:0007669"/>
    <property type="project" value="TreeGrafter"/>
</dbReference>
<dbReference type="PANTHER" id="PTHR21192">
    <property type="entry name" value="NUCLEAR PROTEIN E3-3"/>
    <property type="match status" value="1"/>
</dbReference>
<accession>A0AAD9D229</accession>
<dbReference type="Proteomes" id="UP001182556">
    <property type="component" value="Unassembled WGS sequence"/>
</dbReference>
<comment type="caution">
    <text evidence="1">The sequence shown here is derived from an EMBL/GenBank/DDBJ whole genome shotgun (WGS) entry which is preliminary data.</text>
</comment>
<dbReference type="PANTHER" id="PTHR21192:SF2">
    <property type="entry name" value="NADH DEHYDROGENASE [UBIQUINONE] 1 ALPHA SUBCOMPLEX ASSEMBLY FACTOR 3"/>
    <property type="match status" value="1"/>
</dbReference>
<dbReference type="Gene3D" id="3.40.1230.10">
    <property type="entry name" value="MTH938-like"/>
    <property type="match status" value="1"/>
</dbReference>
<dbReference type="InterPro" id="IPR007523">
    <property type="entry name" value="NDUFAF3/AAMDC"/>
</dbReference>
<evidence type="ECO:0000313" key="1">
    <source>
        <dbReference type="EMBL" id="KAK1923481.1"/>
    </source>
</evidence>
<proteinExistence type="predicted"/>